<dbReference type="InterPro" id="IPR017455">
    <property type="entry name" value="Znf_FYVE-rel"/>
</dbReference>
<feature type="compositionally biased region" description="Polar residues" evidence="5">
    <location>
        <begin position="170"/>
        <end position="181"/>
    </location>
</feature>
<dbReference type="Gene3D" id="4.10.860.20">
    <property type="entry name" value="Rabenosyn, Rab binding domain"/>
    <property type="match status" value="1"/>
</dbReference>
<feature type="compositionally biased region" description="Low complexity" evidence="5">
    <location>
        <begin position="152"/>
        <end position="162"/>
    </location>
</feature>
<feature type="domain" description="FYVE-type" evidence="6">
    <location>
        <begin position="431"/>
        <end position="539"/>
    </location>
</feature>
<dbReference type="Proteomes" id="UP000053989">
    <property type="component" value="Unassembled WGS sequence"/>
</dbReference>
<accession>A0A0C3D560</accession>
<feature type="compositionally biased region" description="Pro residues" evidence="5">
    <location>
        <begin position="269"/>
        <end position="286"/>
    </location>
</feature>
<dbReference type="PANTHER" id="PTHR23164:SF30">
    <property type="entry name" value="EARLY ENDOSOME ANTIGEN 1"/>
    <property type="match status" value="1"/>
</dbReference>
<dbReference type="InterPro" id="IPR021565">
    <property type="entry name" value="Rbsn_Rab-bd"/>
</dbReference>
<evidence type="ECO:0000256" key="4">
    <source>
        <dbReference type="PROSITE-ProRule" id="PRU00091"/>
    </source>
</evidence>
<dbReference type="InterPro" id="IPR036531">
    <property type="entry name" value="Rbsn_Rab-bd_sf"/>
</dbReference>
<dbReference type="EMBL" id="KN822125">
    <property type="protein sequence ID" value="KIM55935.1"/>
    <property type="molecule type" value="Genomic_DNA"/>
</dbReference>
<name>A0A0C3D560_9AGAM</name>
<dbReference type="SUPFAM" id="SSF57903">
    <property type="entry name" value="FYVE/PHD zinc finger"/>
    <property type="match status" value="1"/>
</dbReference>
<evidence type="ECO:0000256" key="1">
    <source>
        <dbReference type="ARBA" id="ARBA00022723"/>
    </source>
</evidence>
<organism evidence="7 8">
    <name type="scientific">Scleroderma citrinum Foug A</name>
    <dbReference type="NCBI Taxonomy" id="1036808"/>
    <lineage>
        <taxon>Eukaryota</taxon>
        <taxon>Fungi</taxon>
        <taxon>Dikarya</taxon>
        <taxon>Basidiomycota</taxon>
        <taxon>Agaricomycotina</taxon>
        <taxon>Agaricomycetes</taxon>
        <taxon>Agaricomycetidae</taxon>
        <taxon>Boletales</taxon>
        <taxon>Sclerodermatineae</taxon>
        <taxon>Sclerodermataceae</taxon>
        <taxon>Scleroderma</taxon>
    </lineage>
</organism>
<evidence type="ECO:0000256" key="3">
    <source>
        <dbReference type="ARBA" id="ARBA00022833"/>
    </source>
</evidence>
<sequence length="729" mass="80301">METAANVPYQAYKSKRHSRTASSLALVQSATPLAVSRPSSITSNGSVAVAPSFPHQVEYIETEKVSADYPTVVSLASNKPAVIHLLPSSKVLSSPPLPQDISPISGNSSPTLESSPADNIDQQPTPNVKSKEMELTSPIVSPSSAPAPLPTVPSSSSTPKKTSTFRRITPRTTAARQSLPSSPLRPEAQLHVSPTSTSDSNVDRPNVSRSPPLHSRVTSISSVISEERPSSRNRHLIPDAGSRRHLEVRSMTPPASNVVQSPHRVFSQLPPPPPPPKITSPPPMGPSPTLAAPPVTSPQTSSSSLPKVTNRLPAPYRPGFQPKGVYRLRTDEFVLARKVKSDAGRIERTKLERRLEKLIHLHFPVGGSELTALKPVAEQRRASSFFELDISIVKNMDPADILKGVLKSPALQGTKGEIRDAEQRITPWQEDSAVSKCPFCASPFHPLTNRKHHCRLCGQIICSLPTKHPQRPDLCSILFIVDSKTRKIEEVGQGVDYGVRKRRNIDPKRKGKQKEDPLSEDEKFLKGVRICKSCKPILAREQYRQDAGCTPVFIKLYEVFLSLEKEIEEWLPQFQELLSTLSNDNQPTKEASAARKRLLDSFAEYDAFSKRIRNLPCPPGSPQDRVQFAIHTRANLFLQKNMFPLQFIPKPKKNGVSPSPIADTAPIVDPDSELAYALQPLLEQEALLESFVGEAMAHRKFEDAKTLKANLAEIRTEIDKMLSAGSDRR</sequence>
<dbReference type="SMART" id="SM00064">
    <property type="entry name" value="FYVE"/>
    <property type="match status" value="1"/>
</dbReference>
<dbReference type="InterPro" id="IPR011011">
    <property type="entry name" value="Znf_FYVE_PHD"/>
</dbReference>
<dbReference type="InParanoid" id="A0A0C3D560"/>
<evidence type="ECO:0000313" key="7">
    <source>
        <dbReference type="EMBL" id="KIM55935.1"/>
    </source>
</evidence>
<evidence type="ECO:0000256" key="5">
    <source>
        <dbReference type="SAM" id="MobiDB-lite"/>
    </source>
</evidence>
<evidence type="ECO:0000259" key="6">
    <source>
        <dbReference type="PROSITE" id="PS50178"/>
    </source>
</evidence>
<dbReference type="PROSITE" id="PS50178">
    <property type="entry name" value="ZF_FYVE"/>
    <property type="match status" value="1"/>
</dbReference>
<dbReference type="Pfam" id="PF01363">
    <property type="entry name" value="FYVE"/>
    <property type="match status" value="1"/>
</dbReference>
<dbReference type="AlphaFoldDB" id="A0A0C3D560"/>
<dbReference type="OrthoDB" id="166134at2759"/>
<evidence type="ECO:0000313" key="8">
    <source>
        <dbReference type="Proteomes" id="UP000053989"/>
    </source>
</evidence>
<protein>
    <recommendedName>
        <fullName evidence="6">FYVE-type domain-containing protein</fullName>
    </recommendedName>
</protein>
<evidence type="ECO:0000256" key="2">
    <source>
        <dbReference type="ARBA" id="ARBA00022771"/>
    </source>
</evidence>
<dbReference type="GO" id="GO:0008270">
    <property type="term" value="F:zinc ion binding"/>
    <property type="evidence" value="ECO:0007669"/>
    <property type="project" value="UniProtKB-KW"/>
</dbReference>
<reference evidence="8" key="2">
    <citation type="submission" date="2015-01" db="EMBL/GenBank/DDBJ databases">
        <title>Evolutionary Origins and Diversification of the Mycorrhizal Mutualists.</title>
        <authorList>
            <consortium name="DOE Joint Genome Institute"/>
            <consortium name="Mycorrhizal Genomics Consortium"/>
            <person name="Kohler A."/>
            <person name="Kuo A."/>
            <person name="Nagy L.G."/>
            <person name="Floudas D."/>
            <person name="Copeland A."/>
            <person name="Barry K.W."/>
            <person name="Cichocki N."/>
            <person name="Veneault-Fourrey C."/>
            <person name="LaButti K."/>
            <person name="Lindquist E.A."/>
            <person name="Lipzen A."/>
            <person name="Lundell T."/>
            <person name="Morin E."/>
            <person name="Murat C."/>
            <person name="Riley R."/>
            <person name="Ohm R."/>
            <person name="Sun H."/>
            <person name="Tunlid A."/>
            <person name="Henrissat B."/>
            <person name="Grigoriev I.V."/>
            <person name="Hibbett D.S."/>
            <person name="Martin F."/>
        </authorList>
    </citation>
    <scope>NUCLEOTIDE SEQUENCE [LARGE SCALE GENOMIC DNA]</scope>
    <source>
        <strain evidence="8">Foug A</strain>
    </source>
</reference>
<keyword evidence="3" id="KW-0862">Zinc</keyword>
<dbReference type="Gene3D" id="3.30.40.10">
    <property type="entry name" value="Zinc/RING finger domain, C3HC4 (zinc finger)"/>
    <property type="match status" value="1"/>
</dbReference>
<dbReference type="HOGENOM" id="CLU_015191_0_0_1"/>
<proteinExistence type="predicted"/>
<keyword evidence="1" id="KW-0479">Metal-binding</keyword>
<dbReference type="InterPro" id="IPR013083">
    <property type="entry name" value="Znf_RING/FYVE/PHD"/>
</dbReference>
<dbReference type="SUPFAM" id="SSF140125">
    <property type="entry name" value="Rabenosyn-5 Rab-binding domain-like"/>
    <property type="match status" value="1"/>
</dbReference>
<dbReference type="InterPro" id="IPR000306">
    <property type="entry name" value="Znf_FYVE"/>
</dbReference>
<dbReference type="Pfam" id="PF11464">
    <property type="entry name" value="Rbsn"/>
    <property type="match status" value="1"/>
</dbReference>
<gene>
    <name evidence="7" type="ORF">SCLCIDRAFT_1220773</name>
</gene>
<keyword evidence="2 4" id="KW-0863">Zinc-finger</keyword>
<keyword evidence="8" id="KW-1185">Reference proteome</keyword>
<dbReference type="STRING" id="1036808.A0A0C3D560"/>
<dbReference type="FunCoup" id="A0A0C3D560">
    <property type="interactions" value="67"/>
</dbReference>
<dbReference type="PANTHER" id="PTHR23164">
    <property type="entry name" value="EARLY ENDOSOME ANTIGEN 1"/>
    <property type="match status" value="1"/>
</dbReference>
<reference evidence="7 8" key="1">
    <citation type="submission" date="2014-04" db="EMBL/GenBank/DDBJ databases">
        <authorList>
            <consortium name="DOE Joint Genome Institute"/>
            <person name="Kuo A."/>
            <person name="Kohler A."/>
            <person name="Nagy L.G."/>
            <person name="Floudas D."/>
            <person name="Copeland A."/>
            <person name="Barry K.W."/>
            <person name="Cichocki N."/>
            <person name="Veneault-Fourrey C."/>
            <person name="LaButti K."/>
            <person name="Lindquist E.A."/>
            <person name="Lipzen A."/>
            <person name="Lundell T."/>
            <person name="Morin E."/>
            <person name="Murat C."/>
            <person name="Sun H."/>
            <person name="Tunlid A."/>
            <person name="Henrissat B."/>
            <person name="Grigoriev I.V."/>
            <person name="Hibbett D.S."/>
            <person name="Martin F."/>
            <person name="Nordberg H.P."/>
            <person name="Cantor M.N."/>
            <person name="Hua S.X."/>
        </authorList>
    </citation>
    <scope>NUCLEOTIDE SEQUENCE [LARGE SCALE GENOMIC DNA]</scope>
    <source>
        <strain evidence="7 8">Foug A</strain>
    </source>
</reference>
<feature type="compositionally biased region" description="Polar residues" evidence="5">
    <location>
        <begin position="102"/>
        <end position="128"/>
    </location>
</feature>
<dbReference type="CDD" id="cd15737">
    <property type="entry name" value="FYVE2_Vac1p_like"/>
    <property type="match status" value="1"/>
</dbReference>
<feature type="region of interest" description="Disordered" evidence="5">
    <location>
        <begin position="90"/>
        <end position="316"/>
    </location>
</feature>
<feature type="compositionally biased region" description="Low complexity" evidence="5">
    <location>
        <begin position="287"/>
        <end position="306"/>
    </location>
</feature>